<dbReference type="Proteomes" id="UP000716004">
    <property type="component" value="Unassembled WGS sequence"/>
</dbReference>
<accession>A0A8J7YK83</accession>
<protein>
    <submittedName>
        <fullName evidence="1">Uncharacterized protein</fullName>
    </submittedName>
</protein>
<comment type="caution">
    <text evidence="1">The sequence shown here is derived from an EMBL/GenBank/DDBJ whole genome shotgun (WGS) entry which is preliminary data.</text>
</comment>
<reference evidence="1" key="1">
    <citation type="submission" date="2021-04" db="EMBL/GenBank/DDBJ databases">
        <title>Genomic insights into ecological role and evolution of a novel Thermoplasmata order Candidatus Sysuiplasmatales.</title>
        <authorList>
            <person name="Yuan Y."/>
        </authorList>
    </citation>
    <scope>NUCLEOTIDE SEQUENCE</scope>
    <source>
        <strain evidence="2">TUT19-bin139</strain>
        <strain evidence="1">YP2-bin.285</strain>
    </source>
</reference>
<proteinExistence type="predicted"/>
<organism evidence="1 3">
    <name type="scientific">Candidatus Sysuiplasma superficiale</name>
    <dbReference type="NCBI Taxonomy" id="2823368"/>
    <lineage>
        <taxon>Archaea</taxon>
        <taxon>Methanobacteriati</taxon>
        <taxon>Thermoplasmatota</taxon>
        <taxon>Thermoplasmata</taxon>
        <taxon>Candidatus Sysuiplasmatales</taxon>
        <taxon>Candidatus Sysuiplasmataceae</taxon>
        <taxon>Candidatus Sysuiplasma</taxon>
    </lineage>
</organism>
<evidence type="ECO:0000313" key="1">
    <source>
        <dbReference type="EMBL" id="MBX8632227.1"/>
    </source>
</evidence>
<dbReference type="AlphaFoldDB" id="A0A8J7YK83"/>
<dbReference type="EMBL" id="JAGVSJ010000018">
    <property type="protein sequence ID" value="MBX8632227.1"/>
    <property type="molecule type" value="Genomic_DNA"/>
</dbReference>
<evidence type="ECO:0000313" key="3">
    <source>
        <dbReference type="Proteomes" id="UP000716004"/>
    </source>
</evidence>
<dbReference type="EMBL" id="JAHEAC010000017">
    <property type="protein sequence ID" value="MBX8643702.1"/>
    <property type="molecule type" value="Genomic_DNA"/>
</dbReference>
<evidence type="ECO:0000313" key="2">
    <source>
        <dbReference type="EMBL" id="MBX8643702.1"/>
    </source>
</evidence>
<gene>
    <name evidence="1" type="ORF">J9259_06900</name>
    <name evidence="2" type="ORF">KIY12_03110</name>
</gene>
<name>A0A8J7YK83_9ARCH</name>
<dbReference type="Proteomes" id="UP000750197">
    <property type="component" value="Unassembled WGS sequence"/>
</dbReference>
<sequence>MPAISINEKGGLIEFKGKKDREISRSSFIERYSGKNVRLYDALWIFSEEIREMTKWEWLEAHTSQPIGKPLHKHRGMIAVESDRLVFYDEDTDDEFSIMLDSIQDLTVGYDDVFRRFQESRGWIPPLHFNFDGRRIYIFTKAPDALIYAGNNESFLNALEIKQGSIR</sequence>